<evidence type="ECO:0000256" key="2">
    <source>
        <dbReference type="ARBA" id="ARBA00005585"/>
    </source>
</evidence>
<dbReference type="GO" id="GO:0005886">
    <property type="term" value="C:plasma membrane"/>
    <property type="evidence" value="ECO:0007669"/>
    <property type="project" value="TreeGrafter"/>
</dbReference>
<dbReference type="GO" id="GO:0018996">
    <property type="term" value="P:molting cycle, collagen and cuticulin-based cuticle"/>
    <property type="evidence" value="ECO:0007669"/>
    <property type="project" value="TreeGrafter"/>
</dbReference>
<dbReference type="PANTHER" id="PTHR10796">
    <property type="entry name" value="PATCHED-RELATED"/>
    <property type="match status" value="1"/>
</dbReference>
<reference evidence="12" key="1">
    <citation type="submission" date="2017-02" db="UniProtKB">
        <authorList>
            <consortium name="WormBaseParasite"/>
        </authorList>
    </citation>
    <scope>IDENTIFICATION</scope>
</reference>
<dbReference type="InterPro" id="IPR003392">
    <property type="entry name" value="PTHD_SSD"/>
</dbReference>
<protein>
    <submittedName>
        <fullName evidence="12">SSD domain-containing protein</fullName>
    </submittedName>
</protein>
<evidence type="ECO:0000256" key="6">
    <source>
        <dbReference type="ARBA" id="ARBA00023180"/>
    </source>
</evidence>
<dbReference type="SUPFAM" id="SSF82866">
    <property type="entry name" value="Multidrug efflux transporter AcrB transmembrane domain"/>
    <property type="match status" value="1"/>
</dbReference>
<feature type="domain" description="SSD" evidence="8">
    <location>
        <begin position="272"/>
        <end position="429"/>
    </location>
</feature>
<keyword evidence="5 7" id="KW-0472">Membrane</keyword>
<evidence type="ECO:0000256" key="1">
    <source>
        <dbReference type="ARBA" id="ARBA00004141"/>
    </source>
</evidence>
<keyword evidence="11" id="KW-1185">Reference proteome</keyword>
<dbReference type="Gene3D" id="1.20.1640.10">
    <property type="entry name" value="Multidrug efflux transporter AcrB transmembrane domain"/>
    <property type="match status" value="1"/>
</dbReference>
<dbReference type="PANTHER" id="PTHR10796:SF192">
    <property type="entry name" value="SSD DOMAIN-CONTAINING PROTEIN"/>
    <property type="match status" value="1"/>
</dbReference>
<evidence type="ECO:0000313" key="12">
    <source>
        <dbReference type="WBParaSite" id="DME_0000732601-mRNA-1"/>
    </source>
</evidence>
<feature type="transmembrane region" description="Helical" evidence="7">
    <location>
        <begin position="21"/>
        <end position="47"/>
    </location>
</feature>
<evidence type="ECO:0000313" key="11">
    <source>
        <dbReference type="Proteomes" id="UP000274756"/>
    </source>
</evidence>
<evidence type="ECO:0000313" key="10">
    <source>
        <dbReference type="Proteomes" id="UP000038040"/>
    </source>
</evidence>
<sequence length="572" mass="64671">MRKFDCIERPLSRLFYRYGRFVALHPLPFIVIPLLTTAACAIGFLHLHPITDAVYLFTPTNAPSKRERLIVHNLWPLHDHNYIAGRTVTQSREIQVIALARDGGNILVPPYSEATHRLDLFIQNRVKIRYKHHVYGYSDLCLMWKTSGCPGNKHIHIVSDLFNHGINITYPMVRFGTTSGYIGGALGGVSLSLGPSNSSIIAGARAWFMVYHLKFYPHNISYISGLWEKELQRRLESYPVDPYITFTFLHSQTLPEELRRNADSLIPRFVIAFSILVVFSIICSVVFISGTLYVDWVLSKPILSLLGVINAGMGIITGIGITNFVGVPSSDIIGVMPFLLVAVGTDNMFLMVAAVRHTNRAYPVSRRIGECMSDAAISIMITSLTDAFSFGVGALTTIPAVQIFCIYTCVSISITFFYQITFFCALLSLATEWEKDHLHCLFLRPTIPDCDIKNVSLCTRLFWLGSRSDPDPKNVAKNLKETGAMLFFQEWFAPVLMQPIIRVLVGIWFVIYIAISIYGCIHLREGLEPVNLLVEDSYAIPHYRILEKYFWHYGAPLQVLFCYFLISLNKNF</sequence>
<reference evidence="9 11" key="2">
    <citation type="submission" date="2018-11" db="EMBL/GenBank/DDBJ databases">
        <authorList>
            <consortium name="Pathogen Informatics"/>
        </authorList>
    </citation>
    <scope>NUCLEOTIDE SEQUENCE [LARGE SCALE GENOMIC DNA]</scope>
</reference>
<keyword evidence="6" id="KW-0325">Glycoprotein</keyword>
<dbReference type="Proteomes" id="UP000274756">
    <property type="component" value="Unassembled WGS sequence"/>
</dbReference>
<evidence type="ECO:0000259" key="8">
    <source>
        <dbReference type="PROSITE" id="PS50156"/>
    </source>
</evidence>
<keyword evidence="4 7" id="KW-1133">Transmembrane helix</keyword>
<gene>
    <name evidence="9" type="ORF">DME_LOCUS9962</name>
</gene>
<dbReference type="GO" id="GO:0030659">
    <property type="term" value="C:cytoplasmic vesicle membrane"/>
    <property type="evidence" value="ECO:0007669"/>
    <property type="project" value="TreeGrafter"/>
</dbReference>
<feature type="transmembrane region" description="Helical" evidence="7">
    <location>
        <begin position="269"/>
        <end position="293"/>
    </location>
</feature>
<evidence type="ECO:0000256" key="3">
    <source>
        <dbReference type="ARBA" id="ARBA00022692"/>
    </source>
</evidence>
<dbReference type="Proteomes" id="UP000038040">
    <property type="component" value="Unplaced"/>
</dbReference>
<dbReference type="EMBL" id="UYYG01001197">
    <property type="protein sequence ID" value="VDN59989.1"/>
    <property type="molecule type" value="Genomic_DNA"/>
</dbReference>
<dbReference type="WBParaSite" id="DME_0000732601-mRNA-1">
    <property type="protein sequence ID" value="DME_0000732601-mRNA-1"/>
    <property type="gene ID" value="DME_0000732601"/>
</dbReference>
<feature type="transmembrane region" description="Helical" evidence="7">
    <location>
        <begin position="550"/>
        <end position="568"/>
    </location>
</feature>
<name>A0A0N4UIA2_DRAME</name>
<dbReference type="OrthoDB" id="6510177at2759"/>
<dbReference type="AlphaFoldDB" id="A0A0N4UIA2"/>
<dbReference type="InterPro" id="IPR051697">
    <property type="entry name" value="Patched_domain-protein"/>
</dbReference>
<evidence type="ECO:0000256" key="7">
    <source>
        <dbReference type="SAM" id="Phobius"/>
    </source>
</evidence>
<feature type="transmembrane region" description="Helical" evidence="7">
    <location>
        <begin position="503"/>
        <end position="524"/>
    </location>
</feature>
<proteinExistence type="inferred from homology"/>
<accession>A0A0N4UIA2</accession>
<evidence type="ECO:0000313" key="9">
    <source>
        <dbReference type="EMBL" id="VDN59989.1"/>
    </source>
</evidence>
<dbReference type="PROSITE" id="PS50156">
    <property type="entry name" value="SSD"/>
    <property type="match status" value="1"/>
</dbReference>
<comment type="subcellular location">
    <subcellularLocation>
        <location evidence="1">Membrane</location>
        <topology evidence="1">Multi-pass membrane protein</topology>
    </subcellularLocation>
</comment>
<feature type="transmembrane region" description="Helical" evidence="7">
    <location>
        <begin position="305"/>
        <end position="326"/>
    </location>
</feature>
<evidence type="ECO:0000256" key="4">
    <source>
        <dbReference type="ARBA" id="ARBA00022989"/>
    </source>
</evidence>
<dbReference type="Pfam" id="PF02460">
    <property type="entry name" value="Patched"/>
    <property type="match status" value="1"/>
</dbReference>
<feature type="transmembrane region" description="Helical" evidence="7">
    <location>
        <begin position="332"/>
        <end position="355"/>
    </location>
</feature>
<dbReference type="InterPro" id="IPR000731">
    <property type="entry name" value="SSD"/>
</dbReference>
<organism evidence="10 12">
    <name type="scientific">Dracunculus medinensis</name>
    <name type="common">Guinea worm</name>
    <dbReference type="NCBI Taxonomy" id="318479"/>
    <lineage>
        <taxon>Eukaryota</taxon>
        <taxon>Metazoa</taxon>
        <taxon>Ecdysozoa</taxon>
        <taxon>Nematoda</taxon>
        <taxon>Chromadorea</taxon>
        <taxon>Rhabditida</taxon>
        <taxon>Spirurina</taxon>
        <taxon>Dracunculoidea</taxon>
        <taxon>Dracunculidae</taxon>
        <taxon>Dracunculus</taxon>
    </lineage>
</organism>
<feature type="transmembrane region" description="Helical" evidence="7">
    <location>
        <begin position="401"/>
        <end position="429"/>
    </location>
</feature>
<feature type="transmembrane region" description="Helical" evidence="7">
    <location>
        <begin position="375"/>
        <end position="395"/>
    </location>
</feature>
<dbReference type="GO" id="GO:0006897">
    <property type="term" value="P:endocytosis"/>
    <property type="evidence" value="ECO:0007669"/>
    <property type="project" value="TreeGrafter"/>
</dbReference>
<keyword evidence="3 7" id="KW-0812">Transmembrane</keyword>
<comment type="similarity">
    <text evidence="2">Belongs to the patched family.</text>
</comment>
<evidence type="ECO:0000256" key="5">
    <source>
        <dbReference type="ARBA" id="ARBA00023136"/>
    </source>
</evidence>